<evidence type="ECO:0000313" key="8">
    <source>
        <dbReference type="Proteomes" id="UP000467840"/>
    </source>
</evidence>
<dbReference type="Gene3D" id="3.30.1370.210">
    <property type="match status" value="1"/>
</dbReference>
<evidence type="ECO:0000259" key="6">
    <source>
        <dbReference type="PROSITE" id="PS50103"/>
    </source>
</evidence>
<keyword evidence="8" id="KW-1185">Reference proteome</keyword>
<sequence length="322" mass="35298">MSSRSAAALAPTAMTGQTALLPTQVKRPARRDPRKYHYSGTVCSEFRRGGCSRGDTCEFAHGVFEIWLHPSRYRTEACKDGKNCKRKICFFAHSARQLRIIPEVSCEAGKYDEGLALPSSLNHGHCCCLACHFVISSPTSTLLGMANMSPPVSPSLSPPLSQVKKRSISGFSPISRYTNRLSKLRSGVMSYKDSKAPGDPNHAKRPNGTEVGRVPMATRVLLESGGENVRSQWDRGRHGFLNLTSDKKGVDPRDKCGLSCSLYASGEQHDQSWQGILEDVCVRKWVSALANWWPTCCSSVCIGRAQQMVCGLLSARECDQVA</sequence>
<dbReference type="InterPro" id="IPR000571">
    <property type="entry name" value="Znf_CCCH"/>
</dbReference>
<dbReference type="PANTHER" id="PTHR14493">
    <property type="entry name" value="UNKEMPT FAMILY MEMBER"/>
    <property type="match status" value="1"/>
</dbReference>
<feature type="domain" description="C3H1-type" evidence="6">
    <location>
        <begin position="38"/>
        <end position="64"/>
    </location>
</feature>
<evidence type="ECO:0000256" key="2">
    <source>
        <dbReference type="ARBA" id="ARBA00022771"/>
    </source>
</evidence>
<dbReference type="PROSITE" id="PS50103">
    <property type="entry name" value="ZF_C3H1"/>
    <property type="match status" value="1"/>
</dbReference>
<name>A0A6A6KCP9_HEVBR</name>
<dbReference type="Pfam" id="PF00642">
    <property type="entry name" value="zf-CCCH"/>
    <property type="match status" value="1"/>
</dbReference>
<keyword evidence="3 4" id="KW-0862">Zinc</keyword>
<proteinExistence type="predicted"/>
<feature type="region of interest" description="Disordered" evidence="5">
    <location>
        <begin position="190"/>
        <end position="210"/>
    </location>
</feature>
<dbReference type="EMBL" id="JAAGAX010000018">
    <property type="protein sequence ID" value="KAF2285269.1"/>
    <property type="molecule type" value="Genomic_DNA"/>
</dbReference>
<feature type="zinc finger region" description="C3H1-type" evidence="4">
    <location>
        <begin position="38"/>
        <end position="64"/>
    </location>
</feature>
<keyword evidence="2 4" id="KW-0863">Zinc-finger</keyword>
<keyword evidence="1 4" id="KW-0479">Metal-binding</keyword>
<evidence type="ECO:0000256" key="3">
    <source>
        <dbReference type="ARBA" id="ARBA00022833"/>
    </source>
</evidence>
<gene>
    <name evidence="7" type="ORF">GH714_040361</name>
</gene>
<accession>A0A6A6KCP9</accession>
<dbReference type="GO" id="GO:0008270">
    <property type="term" value="F:zinc ion binding"/>
    <property type="evidence" value="ECO:0007669"/>
    <property type="project" value="UniProtKB-KW"/>
</dbReference>
<comment type="caution">
    <text evidence="7">The sequence shown here is derived from an EMBL/GenBank/DDBJ whole genome shotgun (WGS) entry which is preliminary data.</text>
</comment>
<evidence type="ECO:0000256" key="4">
    <source>
        <dbReference type="PROSITE-ProRule" id="PRU00723"/>
    </source>
</evidence>
<dbReference type="SUPFAM" id="SSF90229">
    <property type="entry name" value="CCCH zinc finger"/>
    <property type="match status" value="1"/>
</dbReference>
<dbReference type="InterPro" id="IPR036855">
    <property type="entry name" value="Znf_CCCH_sf"/>
</dbReference>
<evidence type="ECO:0000313" key="7">
    <source>
        <dbReference type="EMBL" id="KAF2285269.1"/>
    </source>
</evidence>
<dbReference type="Proteomes" id="UP000467840">
    <property type="component" value="Chromosome 12"/>
</dbReference>
<dbReference type="SMART" id="SM00356">
    <property type="entry name" value="ZnF_C3H1"/>
    <property type="match status" value="2"/>
</dbReference>
<dbReference type="InterPro" id="IPR045234">
    <property type="entry name" value="Unkempt-like"/>
</dbReference>
<evidence type="ECO:0000256" key="1">
    <source>
        <dbReference type="ARBA" id="ARBA00022723"/>
    </source>
</evidence>
<organism evidence="7 8">
    <name type="scientific">Hevea brasiliensis</name>
    <name type="common">Para rubber tree</name>
    <name type="synonym">Siphonia brasiliensis</name>
    <dbReference type="NCBI Taxonomy" id="3981"/>
    <lineage>
        <taxon>Eukaryota</taxon>
        <taxon>Viridiplantae</taxon>
        <taxon>Streptophyta</taxon>
        <taxon>Embryophyta</taxon>
        <taxon>Tracheophyta</taxon>
        <taxon>Spermatophyta</taxon>
        <taxon>Magnoliopsida</taxon>
        <taxon>eudicotyledons</taxon>
        <taxon>Gunneridae</taxon>
        <taxon>Pentapetalae</taxon>
        <taxon>rosids</taxon>
        <taxon>fabids</taxon>
        <taxon>Malpighiales</taxon>
        <taxon>Euphorbiaceae</taxon>
        <taxon>Crotonoideae</taxon>
        <taxon>Micrandreae</taxon>
        <taxon>Hevea</taxon>
    </lineage>
</organism>
<dbReference type="AlphaFoldDB" id="A0A6A6KCP9"/>
<dbReference type="PANTHER" id="PTHR14493:SF90">
    <property type="entry name" value="ZINC FINGER CCCH DOMAIN-CONTAINING PROTEIN 2"/>
    <property type="match status" value="1"/>
</dbReference>
<protein>
    <recommendedName>
        <fullName evidence="6">C3H1-type domain-containing protein</fullName>
    </recommendedName>
</protein>
<evidence type="ECO:0000256" key="5">
    <source>
        <dbReference type="SAM" id="MobiDB-lite"/>
    </source>
</evidence>
<reference evidence="7 8" key="1">
    <citation type="journal article" date="2020" name="Mol. Plant">
        <title>The Chromosome-Based Rubber Tree Genome Provides New Insights into Spurge Genome Evolution and Rubber Biosynthesis.</title>
        <authorList>
            <person name="Liu J."/>
            <person name="Shi C."/>
            <person name="Shi C.C."/>
            <person name="Li W."/>
            <person name="Zhang Q.J."/>
            <person name="Zhang Y."/>
            <person name="Li K."/>
            <person name="Lu H.F."/>
            <person name="Shi C."/>
            <person name="Zhu S.T."/>
            <person name="Xiao Z.Y."/>
            <person name="Nan H."/>
            <person name="Yue Y."/>
            <person name="Zhu X.G."/>
            <person name="Wu Y."/>
            <person name="Hong X.N."/>
            <person name="Fan G.Y."/>
            <person name="Tong Y."/>
            <person name="Zhang D."/>
            <person name="Mao C.L."/>
            <person name="Liu Y.L."/>
            <person name="Hao S.J."/>
            <person name="Liu W.Q."/>
            <person name="Lv M.Q."/>
            <person name="Zhang H.B."/>
            <person name="Liu Y."/>
            <person name="Hu-Tang G.R."/>
            <person name="Wang J.P."/>
            <person name="Wang J.H."/>
            <person name="Sun Y.H."/>
            <person name="Ni S.B."/>
            <person name="Chen W.B."/>
            <person name="Zhang X.C."/>
            <person name="Jiao Y.N."/>
            <person name="Eichler E.E."/>
            <person name="Li G.H."/>
            <person name="Liu X."/>
            <person name="Gao L.Z."/>
        </authorList>
    </citation>
    <scope>NUCLEOTIDE SEQUENCE [LARGE SCALE GENOMIC DNA]</scope>
    <source>
        <strain evidence="8">cv. GT1</strain>
        <tissue evidence="7">Leaf</tissue>
    </source>
</reference>